<dbReference type="InterPro" id="IPR035681">
    <property type="entry name" value="ComA-like_MBL"/>
</dbReference>
<evidence type="ECO:0000313" key="8">
    <source>
        <dbReference type="EMBL" id="MBB0232115.1"/>
    </source>
</evidence>
<dbReference type="GO" id="GO:0005886">
    <property type="term" value="C:plasma membrane"/>
    <property type="evidence" value="ECO:0007669"/>
    <property type="project" value="UniProtKB-SubCell"/>
</dbReference>
<keyword evidence="3 6" id="KW-0812">Transmembrane</keyword>
<dbReference type="InterPro" id="IPR001279">
    <property type="entry name" value="Metallo-B-lactamas"/>
</dbReference>
<feature type="transmembrane region" description="Helical" evidence="6">
    <location>
        <begin position="278"/>
        <end position="297"/>
    </location>
</feature>
<evidence type="ECO:0000256" key="1">
    <source>
        <dbReference type="ARBA" id="ARBA00004651"/>
    </source>
</evidence>
<dbReference type="AlphaFoldDB" id="A0A7W3XYG3"/>
<keyword evidence="9" id="KW-1185">Reference proteome</keyword>
<dbReference type="SUPFAM" id="SSF56281">
    <property type="entry name" value="Metallo-hydrolase/oxidoreductase"/>
    <property type="match status" value="1"/>
</dbReference>
<dbReference type="NCBIfam" id="TIGR00360">
    <property type="entry name" value="ComEC_N-term"/>
    <property type="match status" value="1"/>
</dbReference>
<dbReference type="CDD" id="cd07731">
    <property type="entry name" value="ComA-like_MBL-fold"/>
    <property type="match status" value="1"/>
</dbReference>
<dbReference type="EMBL" id="VKHS01000763">
    <property type="protein sequence ID" value="MBB0232115.1"/>
    <property type="molecule type" value="Genomic_DNA"/>
</dbReference>
<protein>
    <submittedName>
        <fullName evidence="8">MBL fold metallo-hydrolase</fullName>
    </submittedName>
</protein>
<keyword evidence="8" id="KW-0378">Hydrolase</keyword>
<comment type="caution">
    <text evidence="8">The sequence shown here is derived from an EMBL/GenBank/DDBJ whole genome shotgun (WGS) entry which is preliminary data.</text>
</comment>
<feature type="transmembrane region" description="Helical" evidence="6">
    <location>
        <begin position="348"/>
        <end position="378"/>
    </location>
</feature>
<dbReference type="Gene3D" id="3.60.15.10">
    <property type="entry name" value="Ribonuclease Z/Hydroxyacylglutathione hydrolase-like"/>
    <property type="match status" value="1"/>
</dbReference>
<comment type="subcellular location">
    <subcellularLocation>
        <location evidence="1">Cell membrane</location>
        <topology evidence="1">Multi-pass membrane protein</topology>
    </subcellularLocation>
</comment>
<organism evidence="8 9">
    <name type="scientific">Streptomyces calidiresistens</name>
    <dbReference type="NCBI Taxonomy" id="1485586"/>
    <lineage>
        <taxon>Bacteria</taxon>
        <taxon>Bacillati</taxon>
        <taxon>Actinomycetota</taxon>
        <taxon>Actinomycetes</taxon>
        <taxon>Kitasatosporales</taxon>
        <taxon>Streptomycetaceae</taxon>
        <taxon>Streptomyces</taxon>
    </lineage>
</organism>
<feature type="transmembrane region" description="Helical" evidence="6">
    <location>
        <begin position="317"/>
        <end position="336"/>
    </location>
</feature>
<evidence type="ECO:0000256" key="4">
    <source>
        <dbReference type="ARBA" id="ARBA00022989"/>
    </source>
</evidence>
<feature type="transmembrane region" description="Helical" evidence="6">
    <location>
        <begin position="37"/>
        <end position="57"/>
    </location>
</feature>
<dbReference type="PANTHER" id="PTHR30619">
    <property type="entry name" value="DNA INTERNALIZATION/COMPETENCE PROTEIN COMEC/REC2"/>
    <property type="match status" value="1"/>
</dbReference>
<reference evidence="9" key="1">
    <citation type="submission" date="2019-10" db="EMBL/GenBank/DDBJ databases">
        <title>Streptomyces sp. nov., a novel actinobacterium isolated from alkaline environment.</title>
        <authorList>
            <person name="Golinska P."/>
        </authorList>
    </citation>
    <scope>NUCLEOTIDE SEQUENCE [LARGE SCALE GENOMIC DNA]</scope>
    <source>
        <strain evidence="9">DSM 42108</strain>
    </source>
</reference>
<keyword evidence="5 6" id="KW-0472">Membrane</keyword>
<proteinExistence type="predicted"/>
<evidence type="ECO:0000256" key="2">
    <source>
        <dbReference type="ARBA" id="ARBA00022475"/>
    </source>
</evidence>
<dbReference type="Proteomes" id="UP000530234">
    <property type="component" value="Unassembled WGS sequence"/>
</dbReference>
<feature type="transmembrane region" description="Helical" evidence="6">
    <location>
        <begin position="453"/>
        <end position="476"/>
    </location>
</feature>
<name>A0A7W3XYG3_9ACTN</name>
<dbReference type="Pfam" id="PF00753">
    <property type="entry name" value="Lactamase_B"/>
    <property type="match status" value="1"/>
</dbReference>
<gene>
    <name evidence="8" type="ORF">FOE67_22095</name>
</gene>
<feature type="transmembrane region" description="Helical" evidence="6">
    <location>
        <begin position="384"/>
        <end position="402"/>
    </location>
</feature>
<dbReference type="InterPro" id="IPR052159">
    <property type="entry name" value="Competence_DNA_uptake"/>
</dbReference>
<evidence type="ECO:0000256" key="3">
    <source>
        <dbReference type="ARBA" id="ARBA00022692"/>
    </source>
</evidence>
<evidence type="ECO:0000313" key="9">
    <source>
        <dbReference type="Proteomes" id="UP000530234"/>
    </source>
</evidence>
<feature type="transmembrane region" description="Helical" evidence="6">
    <location>
        <begin position="539"/>
        <end position="557"/>
    </location>
</feature>
<feature type="domain" description="Metallo-beta-lactamase" evidence="7">
    <location>
        <begin position="583"/>
        <end position="777"/>
    </location>
</feature>
<dbReference type="GO" id="GO:0016787">
    <property type="term" value="F:hydrolase activity"/>
    <property type="evidence" value="ECO:0007669"/>
    <property type="project" value="UniProtKB-KW"/>
</dbReference>
<feature type="transmembrane region" description="Helical" evidence="6">
    <location>
        <begin position="422"/>
        <end position="441"/>
    </location>
</feature>
<evidence type="ECO:0000256" key="5">
    <source>
        <dbReference type="ARBA" id="ARBA00023136"/>
    </source>
</evidence>
<keyword evidence="2" id="KW-1003">Cell membrane</keyword>
<dbReference type="PANTHER" id="PTHR30619:SF1">
    <property type="entry name" value="RECOMBINATION PROTEIN 2"/>
    <property type="match status" value="1"/>
</dbReference>
<evidence type="ECO:0000256" key="6">
    <source>
        <dbReference type="SAM" id="Phobius"/>
    </source>
</evidence>
<evidence type="ECO:0000259" key="7">
    <source>
        <dbReference type="SMART" id="SM00849"/>
    </source>
</evidence>
<dbReference type="SMART" id="SM00849">
    <property type="entry name" value="Lactamase_B"/>
    <property type="match status" value="1"/>
</dbReference>
<dbReference type="InterPro" id="IPR036866">
    <property type="entry name" value="RibonucZ/Hydroxyglut_hydro"/>
</dbReference>
<sequence>MGHAHPREEGPTDLRLLLPAAACWAGAALAPVTPPSLLPSLLALCVLGGTVLTGAALRSRRRSRSSPPVGVSGPGGGRAPVVCAVVLLCAATGGAVAALHTAAARAGPLPGAARDGLPAVVEVGIDGDPKPARAPSFGGPPPLLVAGTARRVSVAGSGTAGAATAVRTPVLLVVEDAHPDWSRLLPGSVVSLTARPVEPKGDRTDGPVAILRVRGGQPPEVVRGPPLAQRVAGRLRAGLVEAVADLPETPRGLLPALVIGDTTGLPPGLLDAVRAVDMSHLVVVSGAHLGVLLAVLLGSPGRAALAERGGLAARLGLSLRTTALLGGCLVVFFVVLCRPGPSVLRAAVCGGIAMVALATGRTRSLLPALAAAVLLLVLHDPSRARSFGFLLSVAATASLLTLTPRWSAALRRRGMRGGPADALASAAAAQAVCAPIVVVFAERVSPVAIPCNILAQLAFTPALVLGWAALALAPFLPGPAAHLAWWASWPTEWIAGVALRGSSLPGAVIDWPGGWWGALVLGVVTLALVPLLRRWRRRPVSACCLALILLAAILRPAGLDPLLRGLTGWPPGGWRIVACDVGQGDATVLAAGPATAVVVDAGPDPLAIDACLRGLGVRRVPLVVLTHFHADHVAGLPGVLRGRTVGAVQVSPVREVPEQAEFVDRVAREAGLPVMVSRPGERRSTGPDLTWEVLWPPEDPRGYGSNDSSVTLLLRTAGMTVLLPGDLEPPAQRALLAEHPDLPAVDVLKVPHHGSAHQHPPLLERLAPRTALISCGADNTYGHPAPALLADLAAAGTAVLRTDLHGDVALLPGAG</sequence>
<feature type="non-terminal residue" evidence="8">
    <location>
        <position position="815"/>
    </location>
</feature>
<feature type="transmembrane region" description="Helical" evidence="6">
    <location>
        <begin position="513"/>
        <end position="532"/>
    </location>
</feature>
<dbReference type="InterPro" id="IPR004477">
    <property type="entry name" value="ComEC_N"/>
</dbReference>
<dbReference type="Pfam" id="PF03772">
    <property type="entry name" value="Competence"/>
    <property type="match status" value="1"/>
</dbReference>
<keyword evidence="4 6" id="KW-1133">Transmembrane helix</keyword>
<accession>A0A7W3XYG3</accession>